<accession>A0A0N0MER4</accession>
<name>A0A0N0MER4_9PROT</name>
<evidence type="ECO:0000313" key="2">
    <source>
        <dbReference type="EMBL" id="KPH85894.1"/>
    </source>
</evidence>
<sequence length="51" mass="6204">MVEELIIPKEPDIHCNKHKKYFVMYYLVKDVAFLYIILIFKKNINLKICET</sequence>
<evidence type="ECO:0000313" key="3">
    <source>
        <dbReference type="Proteomes" id="UP000031553"/>
    </source>
</evidence>
<keyword evidence="1" id="KW-1133">Transmembrane helix</keyword>
<dbReference type="AlphaFoldDB" id="A0A0N0MER4"/>
<keyword evidence="1" id="KW-0812">Transmembrane</keyword>
<dbReference type="EMBL" id="JUFX02000219">
    <property type="protein sequence ID" value="KPH85894.1"/>
    <property type="molecule type" value="Genomic_DNA"/>
</dbReference>
<reference evidence="2 3" key="1">
    <citation type="submission" date="2015-07" db="EMBL/GenBank/DDBJ databases">
        <title>Draft Genome Sequence of Komagataeibacter intermedius Strain AF2, Isolated from Kombucha Tea.</title>
        <authorList>
            <person name="Santos R.A."/>
            <person name="Berretta A.A."/>
            <person name="Barud H.S."/>
            <person name="Ribeiro S.J."/>
            <person name="Gonzalez-Garcia L.N."/>
            <person name="Zucchi T.D."/>
            <person name="Goldman G.H."/>
            <person name="Riano-Pachon D.M."/>
        </authorList>
    </citation>
    <scope>NUCLEOTIDE SEQUENCE [LARGE SCALE GENOMIC DNA]</scope>
    <source>
        <strain evidence="2 3">AF2</strain>
    </source>
</reference>
<comment type="caution">
    <text evidence="2">The sequence shown here is derived from an EMBL/GenBank/DDBJ whole genome shotgun (WGS) entry which is preliminary data.</text>
</comment>
<gene>
    <name evidence="2" type="ORF">GLUCOINTEAF2_0203108</name>
</gene>
<evidence type="ECO:0000256" key="1">
    <source>
        <dbReference type="SAM" id="Phobius"/>
    </source>
</evidence>
<feature type="transmembrane region" description="Helical" evidence="1">
    <location>
        <begin position="21"/>
        <end position="40"/>
    </location>
</feature>
<keyword evidence="1" id="KW-0472">Membrane</keyword>
<proteinExistence type="predicted"/>
<protein>
    <submittedName>
        <fullName evidence="2">Uncharacterized protein</fullName>
    </submittedName>
</protein>
<dbReference type="Proteomes" id="UP000031553">
    <property type="component" value="Unassembled WGS sequence"/>
</dbReference>
<organism evidence="2 3">
    <name type="scientific">Komagataeibacter intermedius AF2</name>
    <dbReference type="NCBI Taxonomy" id="1458464"/>
    <lineage>
        <taxon>Bacteria</taxon>
        <taxon>Pseudomonadati</taxon>
        <taxon>Pseudomonadota</taxon>
        <taxon>Alphaproteobacteria</taxon>
        <taxon>Acetobacterales</taxon>
        <taxon>Acetobacteraceae</taxon>
        <taxon>Komagataeibacter</taxon>
    </lineage>
</organism>